<sequence length="71" mass="7849">MVRFDHMIYHQKLYGTSNITFQTIKDTSKLQGKPPPTMAIFSGFDGKSRAASESIAYFFPGISGMKAISAQ</sequence>
<evidence type="ECO:0000313" key="1">
    <source>
        <dbReference type="EMBL" id="KEH41046.1"/>
    </source>
</evidence>
<protein>
    <submittedName>
        <fullName evidence="1 2">Uncharacterized protein</fullName>
    </submittedName>
</protein>
<dbReference type="EnsemblPlants" id="KEH41046">
    <property type="protein sequence ID" value="KEH41046"/>
    <property type="gene ID" value="MTR_1g041290"/>
</dbReference>
<reference evidence="1 3" key="1">
    <citation type="journal article" date="2011" name="Nature">
        <title>The Medicago genome provides insight into the evolution of rhizobial symbioses.</title>
        <authorList>
            <person name="Young N.D."/>
            <person name="Debelle F."/>
            <person name="Oldroyd G.E."/>
            <person name="Geurts R."/>
            <person name="Cannon S.B."/>
            <person name="Udvardi M.K."/>
            <person name="Benedito V.A."/>
            <person name="Mayer K.F."/>
            <person name="Gouzy J."/>
            <person name="Schoof H."/>
            <person name="Van de Peer Y."/>
            <person name="Proost S."/>
            <person name="Cook D.R."/>
            <person name="Meyers B.C."/>
            <person name="Spannagl M."/>
            <person name="Cheung F."/>
            <person name="De Mita S."/>
            <person name="Krishnakumar V."/>
            <person name="Gundlach H."/>
            <person name="Zhou S."/>
            <person name="Mudge J."/>
            <person name="Bharti A.K."/>
            <person name="Murray J.D."/>
            <person name="Naoumkina M.A."/>
            <person name="Rosen B."/>
            <person name="Silverstein K.A."/>
            <person name="Tang H."/>
            <person name="Rombauts S."/>
            <person name="Zhao P.X."/>
            <person name="Zhou P."/>
            <person name="Barbe V."/>
            <person name="Bardou P."/>
            <person name="Bechner M."/>
            <person name="Bellec A."/>
            <person name="Berger A."/>
            <person name="Berges H."/>
            <person name="Bidwell S."/>
            <person name="Bisseling T."/>
            <person name="Choisne N."/>
            <person name="Couloux A."/>
            <person name="Denny R."/>
            <person name="Deshpande S."/>
            <person name="Dai X."/>
            <person name="Doyle J.J."/>
            <person name="Dudez A.M."/>
            <person name="Farmer A.D."/>
            <person name="Fouteau S."/>
            <person name="Franken C."/>
            <person name="Gibelin C."/>
            <person name="Gish J."/>
            <person name="Goldstein S."/>
            <person name="Gonzalez A.J."/>
            <person name="Green P.J."/>
            <person name="Hallab A."/>
            <person name="Hartog M."/>
            <person name="Hua A."/>
            <person name="Humphray S.J."/>
            <person name="Jeong D.H."/>
            <person name="Jing Y."/>
            <person name="Jocker A."/>
            <person name="Kenton S.M."/>
            <person name="Kim D.J."/>
            <person name="Klee K."/>
            <person name="Lai H."/>
            <person name="Lang C."/>
            <person name="Lin S."/>
            <person name="Macmil S.L."/>
            <person name="Magdelenat G."/>
            <person name="Matthews L."/>
            <person name="McCorrison J."/>
            <person name="Monaghan E.L."/>
            <person name="Mun J.H."/>
            <person name="Najar F.Z."/>
            <person name="Nicholson C."/>
            <person name="Noirot C."/>
            <person name="O'Bleness M."/>
            <person name="Paule C.R."/>
            <person name="Poulain J."/>
            <person name="Prion F."/>
            <person name="Qin B."/>
            <person name="Qu C."/>
            <person name="Retzel E.F."/>
            <person name="Riddle C."/>
            <person name="Sallet E."/>
            <person name="Samain S."/>
            <person name="Samson N."/>
            <person name="Sanders I."/>
            <person name="Saurat O."/>
            <person name="Scarpelli C."/>
            <person name="Schiex T."/>
            <person name="Segurens B."/>
            <person name="Severin A.J."/>
            <person name="Sherrier D.J."/>
            <person name="Shi R."/>
            <person name="Sims S."/>
            <person name="Singer S.R."/>
            <person name="Sinharoy S."/>
            <person name="Sterck L."/>
            <person name="Viollet A."/>
            <person name="Wang B.B."/>
            <person name="Wang K."/>
            <person name="Wang M."/>
            <person name="Wang X."/>
            <person name="Warfsmann J."/>
            <person name="Weissenbach J."/>
            <person name="White D.D."/>
            <person name="White J.D."/>
            <person name="Wiley G.B."/>
            <person name="Wincker P."/>
            <person name="Xing Y."/>
            <person name="Yang L."/>
            <person name="Yao Z."/>
            <person name="Ying F."/>
            <person name="Zhai J."/>
            <person name="Zhou L."/>
            <person name="Zuber A."/>
            <person name="Denarie J."/>
            <person name="Dixon R.A."/>
            <person name="May G.D."/>
            <person name="Schwartz D.C."/>
            <person name="Rogers J."/>
            <person name="Quetier F."/>
            <person name="Town C.D."/>
            <person name="Roe B.A."/>
        </authorList>
    </citation>
    <scope>NUCLEOTIDE SEQUENCE [LARGE SCALE GENOMIC DNA]</scope>
    <source>
        <strain evidence="1">A17</strain>
        <strain evidence="2 3">cv. Jemalong A17</strain>
    </source>
</reference>
<name>A0A072VHF0_MEDTR</name>
<evidence type="ECO:0000313" key="3">
    <source>
        <dbReference type="Proteomes" id="UP000002051"/>
    </source>
</evidence>
<keyword evidence="3" id="KW-1185">Reference proteome</keyword>
<dbReference type="AlphaFoldDB" id="A0A072VHF0"/>
<dbReference type="HOGENOM" id="CLU_2743752_0_0_1"/>
<reference evidence="2" key="3">
    <citation type="submission" date="2015-04" db="UniProtKB">
        <authorList>
            <consortium name="EnsemblPlants"/>
        </authorList>
    </citation>
    <scope>IDENTIFICATION</scope>
    <source>
        <strain evidence="2">cv. Jemalong A17</strain>
    </source>
</reference>
<dbReference type="Proteomes" id="UP000002051">
    <property type="component" value="Unassembled WGS sequence"/>
</dbReference>
<reference evidence="1 3" key="2">
    <citation type="journal article" date="2014" name="BMC Genomics">
        <title>An improved genome release (version Mt4.0) for the model legume Medicago truncatula.</title>
        <authorList>
            <person name="Tang H."/>
            <person name="Krishnakumar V."/>
            <person name="Bidwell S."/>
            <person name="Rosen B."/>
            <person name="Chan A."/>
            <person name="Zhou S."/>
            <person name="Gentzbittel L."/>
            <person name="Childs K.L."/>
            <person name="Yandell M."/>
            <person name="Gundlach H."/>
            <person name="Mayer K.F."/>
            <person name="Schwartz D.C."/>
            <person name="Town C.D."/>
        </authorList>
    </citation>
    <scope>GENOME REANNOTATION</scope>
    <source>
        <strain evidence="1">A17</strain>
        <strain evidence="2 3">cv. Jemalong A17</strain>
    </source>
</reference>
<accession>A0A072VHF0</accession>
<organism evidence="1 3">
    <name type="scientific">Medicago truncatula</name>
    <name type="common">Barrel medic</name>
    <name type="synonym">Medicago tribuloides</name>
    <dbReference type="NCBI Taxonomy" id="3880"/>
    <lineage>
        <taxon>Eukaryota</taxon>
        <taxon>Viridiplantae</taxon>
        <taxon>Streptophyta</taxon>
        <taxon>Embryophyta</taxon>
        <taxon>Tracheophyta</taxon>
        <taxon>Spermatophyta</taxon>
        <taxon>Magnoliopsida</taxon>
        <taxon>eudicotyledons</taxon>
        <taxon>Gunneridae</taxon>
        <taxon>Pentapetalae</taxon>
        <taxon>rosids</taxon>
        <taxon>fabids</taxon>
        <taxon>Fabales</taxon>
        <taxon>Fabaceae</taxon>
        <taxon>Papilionoideae</taxon>
        <taxon>50 kb inversion clade</taxon>
        <taxon>NPAAA clade</taxon>
        <taxon>Hologalegina</taxon>
        <taxon>IRL clade</taxon>
        <taxon>Trifolieae</taxon>
        <taxon>Medicago</taxon>
    </lineage>
</organism>
<proteinExistence type="predicted"/>
<dbReference type="EMBL" id="CM001217">
    <property type="protein sequence ID" value="KEH41046.1"/>
    <property type="molecule type" value="Genomic_DNA"/>
</dbReference>
<gene>
    <name evidence="1" type="ordered locus">MTR_1g041290</name>
</gene>
<evidence type="ECO:0000313" key="2">
    <source>
        <dbReference type="EnsemblPlants" id="KEH41046"/>
    </source>
</evidence>